<evidence type="ECO:0000259" key="7">
    <source>
        <dbReference type="PROSITE" id="PS50237"/>
    </source>
</evidence>
<keyword evidence="3" id="KW-0808">Transferase</keyword>
<sequence>MSRQPAWLTDLVPTLGDDGLDISTIGLRDYTASLPSSSGLPRTVKPSKTRKSQRPQGSTRTQTQSQTQTPTAAASATTSATATATAPPSAAPTSTATAAPTASASAPATASASASRRSRAADHRARNTSMVSDNLDTSEYVNLDLNQLQVDSDSDDIDIRPSRRPPAGASHLRSMSNPFPSLFSQKKNKQHRGRSPLGFGDSASSGQDEPLPPRPVQPRNAPQAHASKDSASGSSRAYLTPASASASAFRSRKTSFSTGPCITCGSLMRWAHGVDAFRCGICLTVNDLVPAAGKAPTGDPKDTKPRPASAGPISIEETRAIVNNCIRSYLEAVLCDVPTQPRGPGRHADSLQPVSQDPTQSKQPVNSAHKSTSRSLTGSNSLGRPYDQPDSQFKGKGTDLRAPALGTAPQEMLRMPAGDKASRHSRSLSSTHMPLRQYADGSPSFSPSVEPSSFTSSSIPQANLVSAARQQDAKEAKKIFRPLEDYIISHIFSINCLDISFLPAEGHSASLHDTLDASQHKQSSDSDALPPLSAPLVHEKDAKYVCGGDRADKTSWWSNAHGRGKASTSNHVRRASEGRSKKTFSTPPDSSSRPILVDWASVEDWYDSVTNSGATWELVYTEFISQGKCSRQPRFLLEQIEANILQGQEHAQRMLLKAVETVLKRPGRRISESGDFRFLVIALANPLLHASCKPFGGNYQQNSYGPHSQHSQLRPKPEAGRGTGPAAGQHSVIIKRILGLMSNSSDDWHSRIISCFSHLPEAKFHQTKDLVGGFLAYRLVRYNEKKEEKKLSESDSTTLVPKVAEGASTASFHAALSQATGSTNKPKQPTEKKITHGDDWQIKAAVRVLGLLFAANNLSVPSRRRPVASITPAGSRSNGTSARARLKGQIVPTSDFYITLLDNSDLVADFEAWEQQTKSFNFCQYPFLLSVWAKIQILEYEARRQMKNKARDAFFDSIMTQRNFDQHLILNVRRDCLVEDSLKGVSAAIGSGSDDIKKGLRIVFNGEEGIDAGGLRKEWFLLLVREVFNPDHGMFVYDDESQYCYFNPASFETSDQFFLVGVVLGLAIYNSTILDVALPPFAFRKLLLAAPSPAPSPGAAWPRTKMKYTLSDLAEYRPRLAKGLQQLLDFDGDVEDTFCLEFSITVDRYGHADTVPLCPDGEKRPVTNANREEYVSLYIRYLLDTAVFRQFEPFKRGFYTVCGCNALGLFRPEEIELLVRGSDEPLDVASLRLAASYENWPSQNPLENEPTIKWLWGLLAEASPQDQRKLLVFVTGSDRIPATGPASLSIRVLCLGDDTGRFPTARTCFNTLTLYRYASKEAMRARLWGAVNESEGFGLK</sequence>
<feature type="compositionally biased region" description="Polar residues" evidence="6">
    <location>
        <begin position="352"/>
        <end position="382"/>
    </location>
</feature>
<evidence type="ECO:0000256" key="6">
    <source>
        <dbReference type="SAM" id="MobiDB-lite"/>
    </source>
</evidence>
<dbReference type="OMA" id="AENSSWW"/>
<dbReference type="Proteomes" id="UP000016923">
    <property type="component" value="Unassembled WGS sequence"/>
</dbReference>
<dbReference type="Gene3D" id="3.30.2410.10">
    <property type="entry name" value="Hect, E3 ligase catalytic domain"/>
    <property type="match status" value="1"/>
</dbReference>
<dbReference type="SMART" id="SM00119">
    <property type="entry name" value="HECTc"/>
    <property type="match status" value="1"/>
</dbReference>
<feature type="region of interest" description="Disordered" evidence="6">
    <location>
        <begin position="340"/>
        <end position="457"/>
    </location>
</feature>
<dbReference type="Gene3D" id="3.30.2160.10">
    <property type="entry name" value="Hect, E3 ligase catalytic domain"/>
    <property type="match status" value="1"/>
</dbReference>
<feature type="compositionally biased region" description="Polar residues" evidence="6">
    <location>
        <begin position="583"/>
        <end position="592"/>
    </location>
</feature>
<keyword evidence="4 5" id="KW-0833">Ubl conjugation pathway</keyword>
<dbReference type="EMBL" id="KE148150">
    <property type="protein sequence ID" value="EPE07789.1"/>
    <property type="molecule type" value="Genomic_DNA"/>
</dbReference>
<feature type="active site" description="Glycyl thioester intermediate" evidence="5">
    <location>
        <position position="1308"/>
    </location>
</feature>
<evidence type="ECO:0000313" key="9">
    <source>
        <dbReference type="Proteomes" id="UP000016923"/>
    </source>
</evidence>
<feature type="compositionally biased region" description="Basic and acidic residues" evidence="6">
    <location>
        <begin position="513"/>
        <end position="524"/>
    </location>
</feature>
<gene>
    <name evidence="8" type="ORF">F503_00511</name>
</gene>
<dbReference type="Pfam" id="PF00632">
    <property type="entry name" value="HECT"/>
    <property type="match status" value="1"/>
</dbReference>
<evidence type="ECO:0000256" key="3">
    <source>
        <dbReference type="ARBA" id="ARBA00022679"/>
    </source>
</evidence>
<dbReference type="STRING" id="1262450.S3C2Q2"/>
<name>S3C2Q2_OPHP1</name>
<evidence type="ECO:0000256" key="1">
    <source>
        <dbReference type="ARBA" id="ARBA00000885"/>
    </source>
</evidence>
<feature type="compositionally biased region" description="Low complexity" evidence="6">
    <location>
        <begin position="442"/>
        <end position="457"/>
    </location>
</feature>
<dbReference type="InterPro" id="IPR044611">
    <property type="entry name" value="E3A/B/C-like"/>
</dbReference>
<feature type="region of interest" description="Disordered" evidence="6">
    <location>
        <begin position="30"/>
        <end position="133"/>
    </location>
</feature>
<dbReference type="VEuPathDB" id="FungiDB:F503_00511"/>
<reference evidence="8 9" key="1">
    <citation type="journal article" date="2013" name="BMC Genomics">
        <title>The genome and transcriptome of the pine saprophyte Ophiostoma piceae, and a comparison with the bark beetle-associated pine pathogen Grosmannia clavigera.</title>
        <authorList>
            <person name="Haridas S."/>
            <person name="Wang Y."/>
            <person name="Lim L."/>
            <person name="Massoumi Alamouti S."/>
            <person name="Jackman S."/>
            <person name="Docking R."/>
            <person name="Robertson G."/>
            <person name="Birol I."/>
            <person name="Bohlmann J."/>
            <person name="Breuil C."/>
        </authorList>
    </citation>
    <scope>NUCLEOTIDE SEQUENCE [LARGE SCALE GENOMIC DNA]</scope>
    <source>
        <strain evidence="8 9">UAMH 11346</strain>
    </source>
</reference>
<dbReference type="PROSITE" id="PS50237">
    <property type="entry name" value="HECT"/>
    <property type="match status" value="1"/>
</dbReference>
<dbReference type="eggNOG" id="KOG0941">
    <property type="taxonomic scope" value="Eukaryota"/>
</dbReference>
<comment type="catalytic activity">
    <reaction evidence="1">
        <text>S-ubiquitinyl-[E2 ubiquitin-conjugating enzyme]-L-cysteine + [acceptor protein]-L-lysine = [E2 ubiquitin-conjugating enzyme]-L-cysteine + N(6)-ubiquitinyl-[acceptor protein]-L-lysine.</text>
        <dbReference type="EC" id="2.3.2.26"/>
    </reaction>
</comment>
<dbReference type="FunFam" id="3.30.2160.10:FF:000004">
    <property type="entry name" value="probable E3 ubiquitin-protein ligase HERC4 isoform X1"/>
    <property type="match status" value="1"/>
</dbReference>
<dbReference type="GO" id="GO:0016874">
    <property type="term" value="F:ligase activity"/>
    <property type="evidence" value="ECO:0007669"/>
    <property type="project" value="UniProtKB-KW"/>
</dbReference>
<dbReference type="Gene3D" id="3.90.1750.10">
    <property type="entry name" value="Hect, E3 ligase catalytic domains"/>
    <property type="match status" value="1"/>
</dbReference>
<dbReference type="HOGENOM" id="CLU_002173_5_1_1"/>
<accession>S3C2Q2</accession>
<feature type="region of interest" description="Disordered" evidence="6">
    <location>
        <begin position="152"/>
        <end position="238"/>
    </location>
</feature>
<evidence type="ECO:0000256" key="4">
    <source>
        <dbReference type="ARBA" id="ARBA00022786"/>
    </source>
</evidence>
<feature type="compositionally biased region" description="Low complexity" evidence="6">
    <location>
        <begin position="58"/>
        <end position="115"/>
    </location>
</feature>
<feature type="domain" description="HECT" evidence="7">
    <location>
        <begin position="992"/>
        <end position="1340"/>
    </location>
</feature>
<keyword evidence="9" id="KW-1185">Reference proteome</keyword>
<dbReference type="CDD" id="cd00078">
    <property type="entry name" value="HECTc"/>
    <property type="match status" value="1"/>
</dbReference>
<feature type="region of interest" description="Disordered" evidence="6">
    <location>
        <begin position="513"/>
        <end position="532"/>
    </location>
</feature>
<dbReference type="EC" id="2.3.2.26" evidence="2"/>
<dbReference type="PANTHER" id="PTHR45700">
    <property type="entry name" value="UBIQUITIN-PROTEIN LIGASE E3C"/>
    <property type="match status" value="1"/>
</dbReference>
<dbReference type="GO" id="GO:0061630">
    <property type="term" value="F:ubiquitin protein ligase activity"/>
    <property type="evidence" value="ECO:0007669"/>
    <property type="project" value="UniProtKB-EC"/>
</dbReference>
<feature type="compositionally biased region" description="Polar residues" evidence="6">
    <location>
        <begin position="173"/>
        <end position="185"/>
    </location>
</feature>
<feature type="region of interest" description="Disordered" evidence="6">
    <location>
        <begin position="557"/>
        <end position="592"/>
    </location>
</feature>
<evidence type="ECO:0000256" key="2">
    <source>
        <dbReference type="ARBA" id="ARBA00012485"/>
    </source>
</evidence>
<keyword evidence="8" id="KW-0436">Ligase</keyword>
<feature type="compositionally biased region" description="Polar residues" evidence="6">
    <location>
        <begin position="699"/>
        <end position="712"/>
    </location>
</feature>
<dbReference type="PANTHER" id="PTHR45700:SF8">
    <property type="entry name" value="HECT-TYPE E3 UBIQUITIN TRANSFERASE"/>
    <property type="match status" value="1"/>
</dbReference>
<evidence type="ECO:0000256" key="5">
    <source>
        <dbReference type="PROSITE-ProRule" id="PRU00104"/>
    </source>
</evidence>
<evidence type="ECO:0000313" key="8">
    <source>
        <dbReference type="EMBL" id="EPE07789.1"/>
    </source>
</evidence>
<protein>
    <recommendedName>
        <fullName evidence="2">HECT-type E3 ubiquitin transferase</fullName>
        <ecNumber evidence="2">2.3.2.26</ecNumber>
    </recommendedName>
</protein>
<dbReference type="InterPro" id="IPR035983">
    <property type="entry name" value="Hect_E3_ubiquitin_ligase"/>
</dbReference>
<dbReference type="GO" id="GO:0000209">
    <property type="term" value="P:protein polyubiquitination"/>
    <property type="evidence" value="ECO:0007669"/>
    <property type="project" value="InterPro"/>
</dbReference>
<proteinExistence type="predicted"/>
<feature type="region of interest" description="Disordered" evidence="6">
    <location>
        <begin position="699"/>
        <end position="726"/>
    </location>
</feature>
<dbReference type="OrthoDB" id="8068875at2759"/>
<organism evidence="8 9">
    <name type="scientific">Ophiostoma piceae (strain UAMH 11346)</name>
    <name type="common">Sap stain fungus</name>
    <dbReference type="NCBI Taxonomy" id="1262450"/>
    <lineage>
        <taxon>Eukaryota</taxon>
        <taxon>Fungi</taxon>
        <taxon>Dikarya</taxon>
        <taxon>Ascomycota</taxon>
        <taxon>Pezizomycotina</taxon>
        <taxon>Sordariomycetes</taxon>
        <taxon>Sordariomycetidae</taxon>
        <taxon>Ophiostomatales</taxon>
        <taxon>Ophiostomataceae</taxon>
        <taxon>Ophiostoma</taxon>
    </lineage>
</organism>
<dbReference type="InterPro" id="IPR000569">
    <property type="entry name" value="HECT_dom"/>
</dbReference>
<dbReference type="SUPFAM" id="SSF56204">
    <property type="entry name" value="Hect, E3 ligase catalytic domain"/>
    <property type="match status" value="1"/>
</dbReference>
<feature type="region of interest" description="Disordered" evidence="6">
    <location>
        <begin position="294"/>
        <end position="315"/>
    </location>
</feature>